<protein>
    <submittedName>
        <fullName evidence="3">ScbA/BarX family gamma-butyrolactone biosynthesis protein</fullName>
    </submittedName>
</protein>
<comment type="caution">
    <text evidence="3">The sequence shown here is derived from an EMBL/GenBank/DDBJ whole genome shotgun (WGS) entry which is preliminary data.</text>
</comment>
<dbReference type="EMBL" id="JASCIQ010000018">
    <property type="protein sequence ID" value="MDI3405849.1"/>
    <property type="molecule type" value="Genomic_DNA"/>
</dbReference>
<feature type="domain" description="A-factor biosynthesis hotdog" evidence="2">
    <location>
        <begin position="40"/>
        <end position="172"/>
    </location>
</feature>
<dbReference type="Proteomes" id="UP001223978">
    <property type="component" value="Unassembled WGS sequence"/>
</dbReference>
<organism evidence="3 4">
    <name type="scientific">Streptomyces cavernicola</name>
    <dbReference type="NCBI Taxonomy" id="3043613"/>
    <lineage>
        <taxon>Bacteria</taxon>
        <taxon>Bacillati</taxon>
        <taxon>Actinomycetota</taxon>
        <taxon>Actinomycetes</taxon>
        <taxon>Kitasatosporales</taxon>
        <taxon>Streptomycetaceae</taxon>
        <taxon>Streptomyces</taxon>
    </lineage>
</organism>
<gene>
    <name evidence="3" type="ORF">QIS96_18750</name>
</gene>
<accession>A0ABT6SD27</accession>
<evidence type="ECO:0000313" key="3">
    <source>
        <dbReference type="EMBL" id="MDI3405849.1"/>
    </source>
</evidence>
<dbReference type="InterPro" id="IPR047757">
    <property type="entry name" value="AfsA-like"/>
</dbReference>
<feature type="domain" description="A-factor biosynthesis hotdog" evidence="2">
    <location>
        <begin position="220"/>
        <end position="314"/>
    </location>
</feature>
<dbReference type="RefSeq" id="WP_282543778.1">
    <property type="nucleotide sequence ID" value="NZ_JASCIQ010000018.1"/>
</dbReference>
<dbReference type="Pfam" id="PF03756">
    <property type="entry name" value="AfsA"/>
    <property type="match status" value="2"/>
</dbReference>
<reference evidence="3 4" key="1">
    <citation type="submission" date="2023-05" db="EMBL/GenBank/DDBJ databases">
        <title>Draft genome sequence of Streptomyces sp. B-S-A6 isolated from a cave soil in Thailand.</title>
        <authorList>
            <person name="Chamroensaksri N."/>
            <person name="Muangham S."/>
        </authorList>
    </citation>
    <scope>NUCLEOTIDE SEQUENCE [LARGE SCALE GENOMIC DNA]</scope>
    <source>
        <strain evidence="3 4">B-S-A6</strain>
    </source>
</reference>
<feature type="region of interest" description="Disordered" evidence="1">
    <location>
        <begin position="1"/>
        <end position="35"/>
    </location>
</feature>
<name>A0ABT6SD27_9ACTN</name>
<keyword evidence="4" id="KW-1185">Reference proteome</keyword>
<proteinExistence type="predicted"/>
<sequence>MSSATAPHTHRAQAKSATQRSTQEESTELPRLTTTVPKEYVHRASHAEVFLTSCKKIGENTFALTGQWPRAHTFFNSPVSRNHDHLQAVETVRQIGIFLAHSEFGIPLGHQFVMRDISATTYPEYLDIGRTPSELEIETVFSKERRDTILGVDITIRRDEHVVATGDGHFTCVSPAAYRRLRGSAPTKEIDYRPTDQTPSDYGRILPIDVVLAPTGHPGVWRLNPDPSHPVMFDHGGDHMPGMVLLEAARQAACALLGPGVSVLPTSTVNRFQRYAEFDAPCWIEAVELPAEQPGLFSVQVTGHQNDAPVFSTQLSGHRVAGPSTAPVCLDGMAAQLPHQRNGTVPWAAAAS</sequence>
<evidence type="ECO:0000256" key="1">
    <source>
        <dbReference type="SAM" id="MobiDB-lite"/>
    </source>
</evidence>
<dbReference type="NCBIfam" id="NF041195">
    <property type="entry name" value="ScbA_BarX_GamBu"/>
    <property type="match status" value="1"/>
</dbReference>
<evidence type="ECO:0000259" key="2">
    <source>
        <dbReference type="Pfam" id="PF03756"/>
    </source>
</evidence>
<dbReference type="InterPro" id="IPR005509">
    <property type="entry name" value="AfsA_hotdog_dom"/>
</dbReference>
<evidence type="ECO:0000313" key="4">
    <source>
        <dbReference type="Proteomes" id="UP001223978"/>
    </source>
</evidence>